<proteinExistence type="inferred from homology"/>
<evidence type="ECO:0000256" key="2">
    <source>
        <dbReference type="ARBA" id="ARBA00022705"/>
    </source>
</evidence>
<dbReference type="InterPro" id="IPR019128">
    <property type="entry name" value="Dcc1"/>
</dbReference>
<dbReference type="GO" id="GO:0031390">
    <property type="term" value="C:Ctf18 RFC-like complex"/>
    <property type="evidence" value="ECO:0007669"/>
    <property type="project" value="InterPro"/>
</dbReference>
<dbReference type="Pfam" id="PF09724">
    <property type="entry name" value="Dcc1"/>
    <property type="match status" value="1"/>
</dbReference>
<dbReference type="GO" id="GO:0006260">
    <property type="term" value="P:DNA replication"/>
    <property type="evidence" value="ECO:0007669"/>
    <property type="project" value="UniProtKB-KW"/>
</dbReference>
<dbReference type="GO" id="GO:0000785">
    <property type="term" value="C:chromatin"/>
    <property type="evidence" value="ECO:0007669"/>
    <property type="project" value="TreeGrafter"/>
</dbReference>
<comment type="similarity">
    <text evidence="1">Belongs to the DCC1 family.</text>
</comment>
<dbReference type="PANTHER" id="PTHR13395">
    <property type="entry name" value="SISTER CHROMATID COHESION PROTEIN DCC1-RELATED"/>
    <property type="match status" value="1"/>
</dbReference>
<evidence type="ECO:0000313" key="3">
    <source>
        <dbReference type="EMBL" id="KAF9534246.1"/>
    </source>
</evidence>
<gene>
    <name evidence="3" type="ORF">CPB83DRAFT_843924</name>
</gene>
<evidence type="ECO:0000256" key="1">
    <source>
        <dbReference type="ARBA" id="ARBA00007017"/>
    </source>
</evidence>
<protein>
    <submittedName>
        <fullName evidence="3">Sister chromatid cohesion protein Dcc1</fullName>
    </submittedName>
</protein>
<dbReference type="GO" id="GO:0034088">
    <property type="term" value="P:maintenance of mitotic sister chromatid cohesion"/>
    <property type="evidence" value="ECO:0007669"/>
    <property type="project" value="TreeGrafter"/>
</dbReference>
<dbReference type="Proteomes" id="UP000807306">
    <property type="component" value="Unassembled WGS sequence"/>
</dbReference>
<organism evidence="3 4">
    <name type="scientific">Crepidotus variabilis</name>
    <dbReference type="NCBI Taxonomy" id="179855"/>
    <lineage>
        <taxon>Eukaryota</taxon>
        <taxon>Fungi</taxon>
        <taxon>Dikarya</taxon>
        <taxon>Basidiomycota</taxon>
        <taxon>Agaricomycotina</taxon>
        <taxon>Agaricomycetes</taxon>
        <taxon>Agaricomycetidae</taxon>
        <taxon>Agaricales</taxon>
        <taxon>Agaricineae</taxon>
        <taxon>Crepidotaceae</taxon>
        <taxon>Crepidotus</taxon>
    </lineage>
</organism>
<reference evidence="3" key="1">
    <citation type="submission" date="2020-11" db="EMBL/GenBank/DDBJ databases">
        <authorList>
            <consortium name="DOE Joint Genome Institute"/>
            <person name="Ahrendt S."/>
            <person name="Riley R."/>
            <person name="Andreopoulos W."/>
            <person name="Labutti K."/>
            <person name="Pangilinan J."/>
            <person name="Ruiz-Duenas F.J."/>
            <person name="Barrasa J.M."/>
            <person name="Sanchez-Garcia M."/>
            <person name="Camarero S."/>
            <person name="Miyauchi S."/>
            <person name="Serrano A."/>
            <person name="Linde D."/>
            <person name="Babiker R."/>
            <person name="Drula E."/>
            <person name="Ayuso-Fernandez I."/>
            <person name="Pacheco R."/>
            <person name="Padilla G."/>
            <person name="Ferreira P."/>
            <person name="Barriuso J."/>
            <person name="Kellner H."/>
            <person name="Castanera R."/>
            <person name="Alfaro M."/>
            <person name="Ramirez L."/>
            <person name="Pisabarro A.G."/>
            <person name="Kuo A."/>
            <person name="Tritt A."/>
            <person name="Lipzen A."/>
            <person name="He G."/>
            <person name="Yan M."/>
            <person name="Ng V."/>
            <person name="Cullen D."/>
            <person name="Martin F."/>
            <person name="Rosso M.-N."/>
            <person name="Henrissat B."/>
            <person name="Hibbett D."/>
            <person name="Martinez A.T."/>
            <person name="Grigoriev I.V."/>
        </authorList>
    </citation>
    <scope>NUCLEOTIDE SEQUENCE</scope>
    <source>
        <strain evidence="3">CBS 506.95</strain>
    </source>
</reference>
<name>A0A9P6ES44_9AGAR</name>
<sequence length="380" mass="42755">MVECELSFSHASFDEAGSYKLVELTPDLTTLFENALKDDIDVNLTIKGHSNNDAVLCTDKKTFSMRSVSLSNTILVVTPVPDEKAVDFADGAVIIRDQLNEIIELVPVVPKLHKLSALIRERQYDESQEDEAEPEDDDSVKRFTYQDALEQIQSSEEELKNGLKERKILIVHDELRPIAPAYLTRLLELILNSLVSLSMKHDSASTERLLAELANEHEIPRAVSEQVMRWFGEIDTNSGKWTMNVNGIVKEVGLGILGDYRHEPIEKNVLLAKWKSQVGDTFESSVSLDLLAGNYIQSEVLGSDEIHLKYFPAFALPVDPAARFSELFLTHSKWKTDEITPFLSDIAVNSKERDKLLLKYCRAVTDAGVVRYSARAQYQG</sequence>
<comment type="caution">
    <text evidence="3">The sequence shown here is derived from an EMBL/GenBank/DDBJ whole genome shotgun (WGS) entry which is preliminary data.</text>
</comment>
<dbReference type="EMBL" id="MU157826">
    <property type="protein sequence ID" value="KAF9534246.1"/>
    <property type="molecule type" value="Genomic_DNA"/>
</dbReference>
<dbReference type="PANTHER" id="PTHR13395:SF6">
    <property type="entry name" value="SISTER CHROMATID COHESION PROTEIN DCC1"/>
    <property type="match status" value="1"/>
</dbReference>
<dbReference type="GO" id="GO:0000775">
    <property type="term" value="C:chromosome, centromeric region"/>
    <property type="evidence" value="ECO:0007669"/>
    <property type="project" value="TreeGrafter"/>
</dbReference>
<dbReference type="OrthoDB" id="276989at2759"/>
<keyword evidence="4" id="KW-1185">Reference proteome</keyword>
<keyword evidence="2" id="KW-0235">DNA replication</keyword>
<dbReference type="AlphaFoldDB" id="A0A9P6ES44"/>
<evidence type="ECO:0000313" key="4">
    <source>
        <dbReference type="Proteomes" id="UP000807306"/>
    </source>
</evidence>
<accession>A0A9P6ES44</accession>